<comment type="catalytic activity">
    <reaction evidence="5 6">
        <text>queuosine 5'-phosphate + H2O = queuine + D-ribose 5-phosphate</text>
        <dbReference type="Rhea" id="RHEA:75387"/>
        <dbReference type="ChEBI" id="CHEBI:15377"/>
        <dbReference type="ChEBI" id="CHEBI:17433"/>
        <dbReference type="ChEBI" id="CHEBI:78346"/>
        <dbReference type="ChEBI" id="CHEBI:194371"/>
    </reaction>
    <physiologicalReaction direction="left-to-right" evidence="5 6">
        <dbReference type="Rhea" id="RHEA:75388"/>
    </physiologicalReaction>
</comment>
<dbReference type="KEGG" id="pbar:105425857"/>
<keyword evidence="1 6" id="KW-0378">Hydrolase</keyword>
<comment type="function">
    <text evidence="6">Catalyzes the hydrolysis of queuosine 5'-phosphate, releasing the nucleobase queuine (q). Is required for salvage of queuine from exogenous queuosine (Q) that is imported and then converted to queuosine 5'-phosphate intracellularly.</text>
</comment>
<evidence type="ECO:0000313" key="8">
    <source>
        <dbReference type="RefSeq" id="XP_011635129.1"/>
    </source>
</evidence>
<dbReference type="PANTHER" id="PTHR21314:SF0">
    <property type="entry name" value="QUEUOSINE 5'-PHOSPHATE N-GLYCOSYLASE_HYDROLASE"/>
    <property type="match status" value="1"/>
</dbReference>
<dbReference type="AlphaFoldDB" id="A0A6I9W203"/>
<dbReference type="InterPro" id="IPR019438">
    <property type="entry name" value="Q_salvage"/>
</dbReference>
<evidence type="ECO:0000256" key="4">
    <source>
        <dbReference type="ARBA" id="ARBA00035393"/>
    </source>
</evidence>
<accession>A0A6I9W203</accession>
<dbReference type="GO" id="GO:0016787">
    <property type="term" value="F:hydrolase activity"/>
    <property type="evidence" value="ECO:0007669"/>
    <property type="project" value="UniProtKB-KW"/>
</dbReference>
<organism evidence="7 8">
    <name type="scientific">Pogonomyrmex barbatus</name>
    <name type="common">red harvester ant</name>
    <dbReference type="NCBI Taxonomy" id="144034"/>
    <lineage>
        <taxon>Eukaryota</taxon>
        <taxon>Metazoa</taxon>
        <taxon>Ecdysozoa</taxon>
        <taxon>Arthropoda</taxon>
        <taxon>Hexapoda</taxon>
        <taxon>Insecta</taxon>
        <taxon>Pterygota</taxon>
        <taxon>Neoptera</taxon>
        <taxon>Endopterygota</taxon>
        <taxon>Hymenoptera</taxon>
        <taxon>Apocrita</taxon>
        <taxon>Aculeata</taxon>
        <taxon>Formicoidea</taxon>
        <taxon>Formicidae</taxon>
        <taxon>Myrmicinae</taxon>
        <taxon>Pogonomyrmex</taxon>
    </lineage>
</organism>
<dbReference type="Proteomes" id="UP000504615">
    <property type="component" value="Unplaced"/>
</dbReference>
<sequence length="358" mass="42330">MQPQCQTMNALADIIKAKEDVSIDLCSMKNLELEVLRYLYRNVKDENYHQIGHTYMRLLSPFHPDKNDVRAADWLFVLNTLNSGSFWLPNNETWTVHGLTGYMALCAAIKRAIDKGVPMWNPKFYTALNERAMEEIFRGDKGITIPYLVEKMTILHDIGTILLDKYKGTFINCIRSCQRNPLQLVITLFNDFEPYHEKEIYNEKNVFLYTKAWIMVNDVWAFFKNHQLGLDMKIQKIPTIYVDYRVSRIFIYFKVLRYSKRLIDKIKETDEDFSLDTLRGSKEEIEIRSSSIFLANLLNKRLQSRHGKFDKEKGQYCDSTFDYSCIIDNFFWDYQQVNDAQLKKVELCDVSTGHYYYK</sequence>
<evidence type="ECO:0000256" key="6">
    <source>
        <dbReference type="RuleBase" id="RU365002"/>
    </source>
</evidence>
<evidence type="ECO:0000256" key="1">
    <source>
        <dbReference type="ARBA" id="ARBA00022801"/>
    </source>
</evidence>
<reference evidence="8" key="1">
    <citation type="submission" date="2025-08" db="UniProtKB">
        <authorList>
            <consortium name="RefSeq"/>
        </authorList>
    </citation>
    <scope>IDENTIFICATION</scope>
</reference>
<comment type="similarity">
    <text evidence="2 6">Belongs to the QNG1 protein family.</text>
</comment>
<evidence type="ECO:0000256" key="2">
    <source>
        <dbReference type="ARBA" id="ARBA00035119"/>
    </source>
</evidence>
<evidence type="ECO:0000313" key="7">
    <source>
        <dbReference type="Proteomes" id="UP000504615"/>
    </source>
</evidence>
<dbReference type="OrthoDB" id="10249667at2759"/>
<protein>
    <recommendedName>
        <fullName evidence="3 6">Queuosine 5'-phosphate N-glycosylase/hydrolase</fullName>
        <ecNumber evidence="6">3.2.2.-</ecNumber>
    </recommendedName>
    <alternativeName>
        <fullName evidence="4 6">Queuosine-nucleotide N-glycosylase/hydrolase</fullName>
    </alternativeName>
</protein>
<dbReference type="EC" id="3.2.2.-" evidence="6"/>
<name>A0A6I9W203_9HYME</name>
<evidence type="ECO:0000256" key="3">
    <source>
        <dbReference type="ARBA" id="ARBA00035306"/>
    </source>
</evidence>
<proteinExistence type="inferred from homology"/>
<keyword evidence="7" id="KW-1185">Reference proteome</keyword>
<evidence type="ECO:0000256" key="5">
    <source>
        <dbReference type="ARBA" id="ARBA00048204"/>
    </source>
</evidence>
<dbReference type="Pfam" id="PF10343">
    <property type="entry name" value="Q_salvage"/>
    <property type="match status" value="1"/>
</dbReference>
<dbReference type="GO" id="GO:0006400">
    <property type="term" value="P:tRNA modification"/>
    <property type="evidence" value="ECO:0007669"/>
    <property type="project" value="TreeGrafter"/>
</dbReference>
<gene>
    <name evidence="8" type="primary">LOC105425857</name>
</gene>
<dbReference type="PANTHER" id="PTHR21314">
    <property type="entry name" value="QUEUOSINE 5'-PHOSPHATE N-GLYCOSYLASE_HYDROLASE-RELATED"/>
    <property type="match status" value="1"/>
</dbReference>
<dbReference type="GeneID" id="105425857"/>
<dbReference type="RefSeq" id="XP_011635129.1">
    <property type="nucleotide sequence ID" value="XM_011636827.2"/>
</dbReference>